<evidence type="ECO:0000256" key="1">
    <source>
        <dbReference type="PROSITE-ProRule" id="PRU00042"/>
    </source>
</evidence>
<feature type="domain" description="C2H2-type" evidence="3">
    <location>
        <begin position="71"/>
        <end position="99"/>
    </location>
</feature>
<keyword evidence="1" id="KW-0863">Zinc-finger</keyword>
<accession>A0ABP1DTL5</accession>
<sequence>MGSVKTSKVSHSKEANSAKNSSENMTPGRRRTSRSNGKKEPVSCDDCGKKISNPGDLSRHRRTHNNFGPCYICCNCNRQCRELHNLVTHMETKHYGENENAPNNVQHEGPDSRRTLIGSSDLNKVVRGLCNLHAKGAPEINFRLPTESSKLCFSQGGGVPYYYLYVTKHNEWELEALRKRGREPLKTLVHDVYDAFRALTSPTVSHRMSEDSWRLSVPGIDASTTMSGYSYRVPDLPRASSSKVATAPRIAFDNIPHLTYRSCPSLSFTTSGVQPRPRSQVEYRHYPDGVLEDSRPVPSPALPTASAIPNPQRYHSVNVNSGYPPDSVEQRIGSGLTGAFASPPSPGYRPHIATPPTDHSRRVHSSSPFSPVPLSLPTLRPAKWTDDDISYARRAFASFIN</sequence>
<reference evidence="5" key="1">
    <citation type="submission" date="2024-04" db="EMBL/GenBank/DDBJ databases">
        <authorList>
            <person name="Shaw F."/>
            <person name="Minotto A."/>
        </authorList>
    </citation>
    <scope>NUCLEOTIDE SEQUENCE [LARGE SCALE GENOMIC DNA]</scope>
</reference>
<feature type="domain" description="C2H2-type" evidence="3">
    <location>
        <begin position="42"/>
        <end position="69"/>
    </location>
</feature>
<keyword evidence="1" id="KW-0479">Metal-binding</keyword>
<dbReference type="SMART" id="SM00355">
    <property type="entry name" value="ZnF_C2H2"/>
    <property type="match status" value="2"/>
</dbReference>
<feature type="region of interest" description="Disordered" evidence="2">
    <location>
        <begin position="339"/>
        <end position="370"/>
    </location>
</feature>
<evidence type="ECO:0000313" key="5">
    <source>
        <dbReference type="Proteomes" id="UP001497453"/>
    </source>
</evidence>
<feature type="region of interest" description="Disordered" evidence="2">
    <location>
        <begin position="1"/>
        <end position="47"/>
    </location>
</feature>
<dbReference type="EMBL" id="OZ037949">
    <property type="protein sequence ID" value="CAL1710584.1"/>
    <property type="molecule type" value="Genomic_DNA"/>
</dbReference>
<dbReference type="InterPro" id="IPR013087">
    <property type="entry name" value="Znf_C2H2_type"/>
</dbReference>
<evidence type="ECO:0000256" key="2">
    <source>
        <dbReference type="SAM" id="MobiDB-lite"/>
    </source>
</evidence>
<dbReference type="Gene3D" id="3.30.160.60">
    <property type="entry name" value="Classic Zinc Finger"/>
    <property type="match status" value="1"/>
</dbReference>
<evidence type="ECO:0000259" key="3">
    <source>
        <dbReference type="PROSITE" id="PS50157"/>
    </source>
</evidence>
<gene>
    <name evidence="4" type="ORF">GFSPODELE1_LOCUS7899</name>
</gene>
<dbReference type="PROSITE" id="PS00028">
    <property type="entry name" value="ZINC_FINGER_C2H2_1"/>
    <property type="match status" value="2"/>
</dbReference>
<protein>
    <recommendedName>
        <fullName evidence="3">C2H2-type domain-containing protein</fullName>
    </recommendedName>
</protein>
<proteinExistence type="predicted"/>
<dbReference type="Proteomes" id="UP001497453">
    <property type="component" value="Chromosome 6"/>
</dbReference>
<evidence type="ECO:0000313" key="4">
    <source>
        <dbReference type="EMBL" id="CAL1710584.1"/>
    </source>
</evidence>
<dbReference type="SUPFAM" id="SSF57667">
    <property type="entry name" value="beta-beta-alpha zinc fingers"/>
    <property type="match status" value="1"/>
</dbReference>
<keyword evidence="1" id="KW-0862">Zinc</keyword>
<dbReference type="PROSITE" id="PS50157">
    <property type="entry name" value="ZINC_FINGER_C2H2_2"/>
    <property type="match status" value="2"/>
</dbReference>
<organism evidence="4 5">
    <name type="scientific">Somion occarium</name>
    <dbReference type="NCBI Taxonomy" id="3059160"/>
    <lineage>
        <taxon>Eukaryota</taxon>
        <taxon>Fungi</taxon>
        <taxon>Dikarya</taxon>
        <taxon>Basidiomycota</taxon>
        <taxon>Agaricomycotina</taxon>
        <taxon>Agaricomycetes</taxon>
        <taxon>Polyporales</taxon>
        <taxon>Cerrenaceae</taxon>
        <taxon>Somion</taxon>
    </lineage>
</organism>
<name>A0ABP1DTL5_9APHY</name>
<dbReference type="Pfam" id="PF00096">
    <property type="entry name" value="zf-C2H2"/>
    <property type="match status" value="1"/>
</dbReference>
<keyword evidence="5" id="KW-1185">Reference proteome</keyword>
<feature type="compositionally biased region" description="Basic and acidic residues" evidence="2">
    <location>
        <begin position="37"/>
        <end position="47"/>
    </location>
</feature>
<feature type="compositionally biased region" description="Polar residues" evidence="2">
    <location>
        <begin position="1"/>
        <end position="10"/>
    </location>
</feature>
<dbReference type="InterPro" id="IPR036236">
    <property type="entry name" value="Znf_C2H2_sf"/>
</dbReference>